<keyword evidence="2" id="KW-1185">Reference proteome</keyword>
<accession>A0ACC0TY78</accession>
<dbReference type="Proteomes" id="UP001207468">
    <property type="component" value="Unassembled WGS sequence"/>
</dbReference>
<gene>
    <name evidence="1" type="ORF">F5148DRAFT_1237940</name>
</gene>
<name>A0ACC0TY78_9AGAM</name>
<protein>
    <submittedName>
        <fullName evidence="1">Uncharacterized protein</fullName>
    </submittedName>
</protein>
<sequence length="95" mass="10484">MMASGLVVLSTPVRSLSLSCLAWPRLSAFSILSHELERSPTWLAAKSACNISQITLLRRIQTPTHGVDRRPLATPVPQAPFRLPFILHSATWGPR</sequence>
<organism evidence="1 2">
    <name type="scientific">Russula earlei</name>
    <dbReference type="NCBI Taxonomy" id="71964"/>
    <lineage>
        <taxon>Eukaryota</taxon>
        <taxon>Fungi</taxon>
        <taxon>Dikarya</taxon>
        <taxon>Basidiomycota</taxon>
        <taxon>Agaricomycotina</taxon>
        <taxon>Agaricomycetes</taxon>
        <taxon>Russulales</taxon>
        <taxon>Russulaceae</taxon>
        <taxon>Russula</taxon>
    </lineage>
</organism>
<comment type="caution">
    <text evidence="1">The sequence shown here is derived from an EMBL/GenBank/DDBJ whole genome shotgun (WGS) entry which is preliminary data.</text>
</comment>
<evidence type="ECO:0000313" key="1">
    <source>
        <dbReference type="EMBL" id="KAI9451903.1"/>
    </source>
</evidence>
<dbReference type="EMBL" id="JAGFNK010000355">
    <property type="protein sequence ID" value="KAI9451903.1"/>
    <property type="molecule type" value="Genomic_DNA"/>
</dbReference>
<proteinExistence type="predicted"/>
<feature type="non-terminal residue" evidence="1">
    <location>
        <position position="95"/>
    </location>
</feature>
<evidence type="ECO:0000313" key="2">
    <source>
        <dbReference type="Proteomes" id="UP001207468"/>
    </source>
</evidence>
<reference evidence="1" key="1">
    <citation type="submission" date="2021-03" db="EMBL/GenBank/DDBJ databases">
        <title>Evolutionary priming and transition to the ectomycorrhizal habit in an iconic lineage of mushroom-forming fungi: is preadaptation a requirement?</title>
        <authorList>
            <consortium name="DOE Joint Genome Institute"/>
            <person name="Looney B.P."/>
            <person name="Miyauchi S."/>
            <person name="Morin E."/>
            <person name="Drula E."/>
            <person name="Courty P.E."/>
            <person name="Chicoki N."/>
            <person name="Fauchery L."/>
            <person name="Kohler A."/>
            <person name="Kuo A."/>
            <person name="LaButti K."/>
            <person name="Pangilinan J."/>
            <person name="Lipzen A."/>
            <person name="Riley R."/>
            <person name="Andreopoulos W."/>
            <person name="He G."/>
            <person name="Johnson J."/>
            <person name="Barry K.W."/>
            <person name="Grigoriev I.V."/>
            <person name="Nagy L."/>
            <person name="Hibbett D."/>
            <person name="Henrissat B."/>
            <person name="Matheny P.B."/>
            <person name="Labbe J."/>
            <person name="Martin A.F."/>
        </authorList>
    </citation>
    <scope>NUCLEOTIDE SEQUENCE</scope>
    <source>
        <strain evidence="1">BPL698</strain>
    </source>
</reference>